<dbReference type="InterPro" id="IPR015424">
    <property type="entry name" value="PyrdxlP-dep_Trfase"/>
</dbReference>
<reference evidence="3 4" key="1">
    <citation type="submission" date="2020-08" db="EMBL/GenBank/DDBJ databases">
        <title>Genomic Encyclopedia of Type Strains, Phase IV (KMG-IV): sequencing the most valuable type-strain genomes for metagenomic binning, comparative biology and taxonomic classification.</title>
        <authorList>
            <person name="Goeker M."/>
        </authorList>
    </citation>
    <scope>NUCLEOTIDE SEQUENCE [LARGE SCALE GENOMIC DNA]</scope>
    <source>
        <strain evidence="3 4">DSM 29853</strain>
    </source>
</reference>
<evidence type="ECO:0000313" key="3">
    <source>
        <dbReference type="EMBL" id="MBB4062854.1"/>
    </source>
</evidence>
<dbReference type="NCBIfam" id="TIGR01976">
    <property type="entry name" value="am_tr_V_VC1184"/>
    <property type="match status" value="1"/>
</dbReference>
<evidence type="ECO:0000256" key="1">
    <source>
        <dbReference type="ARBA" id="ARBA00022898"/>
    </source>
</evidence>
<dbReference type="Gene3D" id="3.90.1150.10">
    <property type="entry name" value="Aspartate Aminotransferase, domain 1"/>
    <property type="match status" value="1"/>
</dbReference>
<accession>A0A7W6J151</accession>
<keyword evidence="4" id="KW-1185">Reference proteome</keyword>
<gene>
    <name evidence="3" type="ORF">GGR23_000015</name>
</gene>
<dbReference type="SUPFAM" id="SSF53383">
    <property type="entry name" value="PLP-dependent transferases"/>
    <property type="match status" value="1"/>
</dbReference>
<dbReference type="RefSeq" id="WP_183364060.1">
    <property type="nucleotide sequence ID" value="NZ_JACIEZ010000001.1"/>
</dbReference>
<dbReference type="AlphaFoldDB" id="A0A7W6J151"/>
<dbReference type="InterPro" id="IPR015421">
    <property type="entry name" value="PyrdxlP-dep_Trfase_major"/>
</dbReference>
<keyword evidence="1" id="KW-0663">Pyridoxal phosphate</keyword>
<evidence type="ECO:0000313" key="4">
    <source>
        <dbReference type="Proteomes" id="UP000528286"/>
    </source>
</evidence>
<dbReference type="InterPro" id="IPR000192">
    <property type="entry name" value="Aminotrans_V_dom"/>
</dbReference>
<name>A0A7W6J151_9HYPH</name>
<feature type="domain" description="Aminotransferase class V" evidence="2">
    <location>
        <begin position="25"/>
        <end position="403"/>
    </location>
</feature>
<organism evidence="3 4">
    <name type="scientific">Gellertiella hungarica</name>
    <dbReference type="NCBI Taxonomy" id="1572859"/>
    <lineage>
        <taxon>Bacteria</taxon>
        <taxon>Pseudomonadati</taxon>
        <taxon>Pseudomonadota</taxon>
        <taxon>Alphaproteobacteria</taxon>
        <taxon>Hyphomicrobiales</taxon>
        <taxon>Rhizobiaceae</taxon>
        <taxon>Gellertiella</taxon>
    </lineage>
</organism>
<dbReference type="InterPro" id="IPR011340">
    <property type="entry name" value="Cys_dSase-rel"/>
</dbReference>
<evidence type="ECO:0000259" key="2">
    <source>
        <dbReference type="Pfam" id="PF00266"/>
    </source>
</evidence>
<proteinExistence type="predicted"/>
<dbReference type="PANTHER" id="PTHR43586:SF21">
    <property type="entry name" value="PYRIDOXAL PHOSPHATE (PLP)-DEPENDENT ASPARTATE AMINOTRANSFERASE SUPERFAMILY"/>
    <property type="match status" value="1"/>
</dbReference>
<sequence>MARTYPLDLAYARSQFPGLERGWTFFDNAGGSQILSSAVERINRFLFEKNVQIGGSYDISQQAAAALYEARTAAMHLVNASRPEEIVFGPSTTVLLQNLAKAMQSQLKAGDEIVVTVSDHESNIGPWVRLQDHGVVVKVWPLNRKTLALDLADLEPLMSERTRMVCVTHVSNILGSVNPVREIADYVHARGALICVDAVAYAPHRAVDVQAFDADYYVFSLYKTYGPHYALMYGKYALLAELDTLYHYFYGKDKVPGKLEPGNPNYELAYSTCGIVDYLSELGARAGETGSTRQRIEAAYQAITAQENLLTDRLLAYLRSRNDCTVIGQTVNRDSQRVPTIAFRFDGRDAAEICKAVDQSRIAIRHGDFHSRRLAEYLDVTDLGGMLRVSMVHYNTVEEVDGLTAIFDTILSPSADLARAL</sequence>
<dbReference type="Gene3D" id="3.40.640.10">
    <property type="entry name" value="Type I PLP-dependent aspartate aminotransferase-like (Major domain)"/>
    <property type="match status" value="1"/>
</dbReference>
<dbReference type="Pfam" id="PF00266">
    <property type="entry name" value="Aminotran_5"/>
    <property type="match status" value="1"/>
</dbReference>
<dbReference type="EMBL" id="JACIEZ010000001">
    <property type="protein sequence ID" value="MBB4062854.1"/>
    <property type="molecule type" value="Genomic_DNA"/>
</dbReference>
<dbReference type="PANTHER" id="PTHR43586">
    <property type="entry name" value="CYSTEINE DESULFURASE"/>
    <property type="match status" value="1"/>
</dbReference>
<comment type="caution">
    <text evidence="3">The sequence shown here is derived from an EMBL/GenBank/DDBJ whole genome shotgun (WGS) entry which is preliminary data.</text>
</comment>
<dbReference type="InterPro" id="IPR015422">
    <property type="entry name" value="PyrdxlP-dep_Trfase_small"/>
</dbReference>
<protein>
    <submittedName>
        <fullName evidence="3">Cysteine desulfurase family protein (TIGR01976 family)</fullName>
    </submittedName>
</protein>
<dbReference type="Proteomes" id="UP000528286">
    <property type="component" value="Unassembled WGS sequence"/>
</dbReference>